<feature type="compositionally biased region" description="Basic and acidic residues" evidence="1">
    <location>
        <begin position="219"/>
        <end position="228"/>
    </location>
</feature>
<reference evidence="3 4" key="1">
    <citation type="submission" date="2020-03" db="EMBL/GenBank/DDBJ databases">
        <authorList>
            <person name="Kim M.K."/>
        </authorList>
    </citation>
    <scope>NUCLEOTIDE SEQUENCE [LARGE SCALE GENOMIC DNA]</scope>
    <source>
        <strain evidence="3 4">BT328</strain>
    </source>
</reference>
<name>A0A6G9AUY9_9BACT</name>
<keyword evidence="2" id="KW-0472">Membrane</keyword>
<dbReference type="AlphaFoldDB" id="A0A6G9AUY9"/>
<keyword evidence="4" id="KW-1185">Reference proteome</keyword>
<feature type="region of interest" description="Disordered" evidence="1">
    <location>
        <begin position="219"/>
        <end position="240"/>
    </location>
</feature>
<evidence type="ECO:0000313" key="3">
    <source>
        <dbReference type="EMBL" id="QIP16164.1"/>
    </source>
</evidence>
<protein>
    <submittedName>
        <fullName evidence="3">Uncharacterized protein</fullName>
    </submittedName>
</protein>
<feature type="compositionally biased region" description="Basic and acidic residues" evidence="1">
    <location>
        <begin position="1"/>
        <end position="13"/>
    </location>
</feature>
<dbReference type="KEGG" id="spib:G8759_27765"/>
<organism evidence="3 4">
    <name type="scientific">Spirosoma aureum</name>
    <dbReference type="NCBI Taxonomy" id="2692134"/>
    <lineage>
        <taxon>Bacteria</taxon>
        <taxon>Pseudomonadati</taxon>
        <taxon>Bacteroidota</taxon>
        <taxon>Cytophagia</taxon>
        <taxon>Cytophagales</taxon>
        <taxon>Cytophagaceae</taxon>
        <taxon>Spirosoma</taxon>
    </lineage>
</organism>
<feature type="region of interest" description="Disordered" evidence="1">
    <location>
        <begin position="1"/>
        <end position="29"/>
    </location>
</feature>
<accession>A0A6G9AUY9</accession>
<evidence type="ECO:0000256" key="1">
    <source>
        <dbReference type="SAM" id="MobiDB-lite"/>
    </source>
</evidence>
<proteinExistence type="predicted"/>
<dbReference type="RefSeq" id="WP_167215797.1">
    <property type="nucleotide sequence ID" value="NZ_CP050063.1"/>
</dbReference>
<keyword evidence="2" id="KW-1133">Transmembrane helix</keyword>
<evidence type="ECO:0000313" key="4">
    <source>
        <dbReference type="Proteomes" id="UP000501802"/>
    </source>
</evidence>
<gene>
    <name evidence="3" type="ORF">G8759_27765</name>
</gene>
<evidence type="ECO:0000256" key="2">
    <source>
        <dbReference type="SAM" id="Phobius"/>
    </source>
</evidence>
<dbReference type="EMBL" id="CP050063">
    <property type="protein sequence ID" value="QIP16164.1"/>
    <property type="molecule type" value="Genomic_DNA"/>
</dbReference>
<feature type="transmembrane region" description="Helical" evidence="2">
    <location>
        <begin position="54"/>
        <end position="73"/>
    </location>
</feature>
<dbReference type="Proteomes" id="UP000501802">
    <property type="component" value="Chromosome"/>
</dbReference>
<sequence>MKQKLDESLDRWVRQSLSRMPDTPPPGSSFDAERLWQQMRPELQVDEPRRRTGLIGWAMAACLSGLILGWFALHQSTDEQTKISIARANRKGPTTSEAGRKARLVNEVIAPKIVFSGKRRSAVRLQTTSHSREIPNQLATPVDPEPIAVLPPIPSLPMADEVLPVVDKHIVSGKPTVATTTPKRRFRVVHENELRAEEETRPKVYRTENFVRLGIGRSEESVPEERRSTLIMPLTSKPNQ</sequence>
<keyword evidence="2" id="KW-0812">Transmembrane</keyword>